<dbReference type="GO" id="GO:0006629">
    <property type="term" value="P:lipid metabolic process"/>
    <property type="evidence" value="ECO:0007669"/>
    <property type="project" value="InterPro"/>
</dbReference>
<dbReference type="InterPro" id="IPR001199">
    <property type="entry name" value="Cyt_B5-like_heme/steroid-bd"/>
</dbReference>
<keyword evidence="7" id="KW-0812">Transmembrane</keyword>
<proteinExistence type="predicted"/>
<evidence type="ECO:0000256" key="3">
    <source>
        <dbReference type="ARBA" id="ARBA00023004"/>
    </source>
</evidence>
<protein>
    <recommendedName>
        <fullName evidence="5">Cytochrome b5-related protein</fullName>
    </recommendedName>
</protein>
<dbReference type="PANTHER" id="PTHR16740:SF1">
    <property type="entry name" value="CYTOCHROME B5-RELATED PROTEIN-RELATED"/>
    <property type="match status" value="1"/>
</dbReference>
<dbReference type="FunFam" id="3.10.120.10:FF:000020">
    <property type="entry name" value="Cytochrome b5-related protein"/>
    <property type="match status" value="1"/>
</dbReference>
<dbReference type="Pfam" id="PF00487">
    <property type="entry name" value="FA_desaturase"/>
    <property type="match status" value="2"/>
</dbReference>
<name>A0A7R9JY50_TIMGE</name>
<evidence type="ECO:0000256" key="2">
    <source>
        <dbReference type="ARBA" id="ARBA00022723"/>
    </source>
</evidence>
<feature type="transmembrane region" description="Helical" evidence="7">
    <location>
        <begin position="632"/>
        <end position="648"/>
    </location>
</feature>
<feature type="domain" description="Cytochrome b5 heme-binding" evidence="8">
    <location>
        <begin position="35"/>
        <end position="104"/>
    </location>
</feature>
<keyword evidence="1" id="KW-0349">Heme</keyword>
<keyword evidence="7" id="KW-1133">Transmembrane helix</keyword>
<evidence type="ECO:0000256" key="5">
    <source>
        <dbReference type="ARBA" id="ARBA00073492"/>
    </source>
</evidence>
<comment type="function">
    <text evidence="4">May play a role in muscle cell metabolism.</text>
</comment>
<feature type="region of interest" description="Disordered" evidence="6">
    <location>
        <begin position="443"/>
        <end position="465"/>
    </location>
</feature>
<dbReference type="EMBL" id="OE840980">
    <property type="protein sequence ID" value="CAD7593526.1"/>
    <property type="molecule type" value="Genomic_DNA"/>
</dbReference>
<evidence type="ECO:0000313" key="9">
    <source>
        <dbReference type="EMBL" id="CAD7593526.1"/>
    </source>
</evidence>
<dbReference type="InterPro" id="IPR053100">
    <property type="entry name" value="Cytochrome_b5-related"/>
</dbReference>
<keyword evidence="2" id="KW-0479">Metal-binding</keyword>
<dbReference type="GO" id="GO:0020037">
    <property type="term" value="F:heme binding"/>
    <property type="evidence" value="ECO:0007669"/>
    <property type="project" value="InterPro"/>
</dbReference>
<dbReference type="SUPFAM" id="SSF55856">
    <property type="entry name" value="Cytochrome b5-like heme/steroid binding domain"/>
    <property type="match status" value="2"/>
</dbReference>
<dbReference type="Pfam" id="PF00173">
    <property type="entry name" value="Cyt-b5"/>
    <property type="match status" value="2"/>
</dbReference>
<gene>
    <name evidence="9" type="ORF">TGEB3V08_LOCUS5343</name>
</gene>
<evidence type="ECO:0000256" key="6">
    <source>
        <dbReference type="SAM" id="MobiDB-lite"/>
    </source>
</evidence>
<evidence type="ECO:0000256" key="7">
    <source>
        <dbReference type="SAM" id="Phobius"/>
    </source>
</evidence>
<dbReference type="GO" id="GO:0046872">
    <property type="term" value="F:metal ion binding"/>
    <property type="evidence" value="ECO:0007669"/>
    <property type="project" value="UniProtKB-KW"/>
</dbReference>
<evidence type="ECO:0000256" key="4">
    <source>
        <dbReference type="ARBA" id="ARBA00055674"/>
    </source>
</evidence>
<keyword evidence="7" id="KW-0472">Membrane</keyword>
<accession>A0A7R9JY50</accession>
<dbReference type="Gene3D" id="3.10.120.10">
    <property type="entry name" value="Cytochrome b5-like heme/steroid binding domain"/>
    <property type="match status" value="2"/>
</dbReference>
<dbReference type="PROSITE" id="PS50255">
    <property type="entry name" value="CYTOCHROME_B5_2"/>
    <property type="match status" value="2"/>
</dbReference>
<feature type="transmembrane region" description="Helical" evidence="7">
    <location>
        <begin position="799"/>
        <end position="818"/>
    </location>
</feature>
<dbReference type="InterPro" id="IPR018506">
    <property type="entry name" value="Cyt_B5_heme-BS"/>
</dbReference>
<feature type="transmembrane region" description="Helical" evidence="7">
    <location>
        <begin position="775"/>
        <end position="793"/>
    </location>
</feature>
<dbReference type="PROSITE" id="PS00191">
    <property type="entry name" value="CYTOCHROME_B5_1"/>
    <property type="match status" value="1"/>
</dbReference>
<feature type="domain" description="Cytochrome b5 heme-binding" evidence="8">
    <location>
        <begin position="526"/>
        <end position="593"/>
    </location>
</feature>
<dbReference type="PANTHER" id="PTHR16740">
    <property type="entry name" value="CYTOCHROME B5-RELATED PROTEIN-RELATED"/>
    <property type="match status" value="1"/>
</dbReference>
<feature type="transmembrane region" description="Helical" evidence="7">
    <location>
        <begin position="306"/>
        <end position="325"/>
    </location>
</feature>
<dbReference type="InterPro" id="IPR005804">
    <property type="entry name" value="FA_desaturase_dom"/>
</dbReference>
<organism evidence="9">
    <name type="scientific">Timema genevievae</name>
    <name type="common">Walking stick</name>
    <dbReference type="NCBI Taxonomy" id="629358"/>
    <lineage>
        <taxon>Eukaryota</taxon>
        <taxon>Metazoa</taxon>
        <taxon>Ecdysozoa</taxon>
        <taxon>Arthropoda</taxon>
        <taxon>Hexapoda</taxon>
        <taxon>Insecta</taxon>
        <taxon>Pterygota</taxon>
        <taxon>Neoptera</taxon>
        <taxon>Polyneoptera</taxon>
        <taxon>Phasmatodea</taxon>
        <taxon>Timematodea</taxon>
        <taxon>Timematoidea</taxon>
        <taxon>Timematidae</taxon>
        <taxon>Timema</taxon>
    </lineage>
</organism>
<evidence type="ECO:0000256" key="1">
    <source>
        <dbReference type="ARBA" id="ARBA00022617"/>
    </source>
</evidence>
<feature type="compositionally biased region" description="Polar residues" evidence="6">
    <location>
        <begin position="453"/>
        <end position="463"/>
    </location>
</feature>
<evidence type="ECO:0000259" key="8">
    <source>
        <dbReference type="PROSITE" id="PS50255"/>
    </source>
</evidence>
<dbReference type="SMART" id="SM01117">
    <property type="entry name" value="Cyt-b5"/>
    <property type="match status" value="2"/>
</dbReference>
<dbReference type="InterPro" id="IPR036400">
    <property type="entry name" value="Cyt_B5-like_heme/steroid_sf"/>
</dbReference>
<feature type="transmembrane region" description="Helical" evidence="7">
    <location>
        <begin position="166"/>
        <end position="186"/>
    </location>
</feature>
<feature type="transmembrane region" description="Helical" evidence="7">
    <location>
        <begin position="142"/>
        <end position="160"/>
    </location>
</feature>
<keyword evidence="3" id="KW-0408">Iron</keyword>
<dbReference type="AlphaFoldDB" id="A0A7R9JY50"/>
<feature type="transmembrane region" description="Helical" evidence="7">
    <location>
        <begin position="247"/>
        <end position="267"/>
    </location>
</feature>
<sequence length="1034" mass="118532">MPPRDNVPLASSLPGLWKYPTNRDAPLKSGILWLEGKREDDGAEGLWRVHDDLYDVSTFVDKHPGGADWLKLTKGTDITESFESHHITNRAETTLKKFFVRKATTRRNSPYTFEEDGFYRTLKKRVREILGNNYSGPSNRSVLIADLFVITTLLLSVLAAHGGDFLLGSLAGVFLCYTAISAHNFFHQKDNFRMYYFDLSLMSSRDWRISHAMSHHAYPNTLLDLEISLFEPVIKWLPTKKSLGYKIISWIYSPIVYSFVFFSQAVIRNLLYLRGHVNHLQWRDTAPLVLPALMMGLGRTGVLDTLLMWAWIILVGSFLLGAIGFNAGHHHPGVFHDGDAPRKDRDWGLGQLDAVKDRKWISANILLVLTNFGNHALHHLFPTVDHDKLYDLKGVFKQTCKEFGVDFELAGVWECIAGQFRQLARDKELGRLNIEEVNPHLGGERVEKHLGKTTPSSPDQDSNLDLPVLGSRAQHDWRVSQLRHRGGCVFPMTFKKGAGSSLPGLWKYPTYRDSSLKSGLIWIKGKQEDDGAEGLWRIHDDLYDLSSWMYRHPGGAEWLDITKGTDITEAFEAHHVSKIPEAILKNFHVRAASTRRNSPYTFKEDGFYRTLKKRVREALGKEPEPKVNMSKVYADLLLLVALTTAVLATSCGSLALATLSGLFLCFTVICAHNFFHQKDNFRMYYFDLCLMSSRDWRISHALSHHLYPNTMLDLEVSLMEPVLQWLPYESKSTLQKYGSWLWSPLIYSSMFHGQLILRLSLIFHGYLDNVRKTDVIPLILPSLMYFLSGSGLLQTLVTWSWILVTASFFFGLIGINGAHHHPDVFMDGDTPREDADWGLGQLDTLRDRPDIQSNLFLALTQFGHHALHHLFPTVDHSRLEKLYPIMMETCKEFGIEYEEKSIWDMLSGQFQQLARTTPNPHPPGYKLRAEDQECWVNILLRVAYSSYSLHPVDERDDVSDGPSWLVKYRDKRVVCENQTGLLDVGRHAERMYLRLRLESRIRSLNWVCDMRPYLHISQQTWSEQCLRLEPQQQG</sequence>
<reference evidence="9" key="1">
    <citation type="submission" date="2020-11" db="EMBL/GenBank/DDBJ databases">
        <authorList>
            <person name="Tran Van P."/>
        </authorList>
    </citation>
    <scope>NUCLEOTIDE SEQUENCE</scope>
</reference>